<keyword evidence="3" id="KW-0677">Repeat</keyword>
<dbReference type="GO" id="GO:0005546">
    <property type="term" value="F:phosphatidylinositol-4,5-bisphosphate binding"/>
    <property type="evidence" value="ECO:0007669"/>
    <property type="project" value="TreeGrafter"/>
</dbReference>
<dbReference type="GO" id="GO:0005737">
    <property type="term" value="C:cytoplasm"/>
    <property type="evidence" value="ECO:0007669"/>
    <property type="project" value="TreeGrafter"/>
</dbReference>
<comment type="similarity">
    <text evidence="1">Belongs to the villin/gelsolin family.</text>
</comment>
<dbReference type="OrthoDB" id="6375767at2759"/>
<dbReference type="InterPro" id="IPR007123">
    <property type="entry name" value="Gelsolin-like_dom"/>
</dbReference>
<dbReference type="PROSITE" id="PS51089">
    <property type="entry name" value="HP"/>
    <property type="match status" value="1"/>
</dbReference>
<dbReference type="SMART" id="SM00153">
    <property type="entry name" value="VHP"/>
    <property type="match status" value="1"/>
</dbReference>
<dbReference type="GO" id="GO:0015629">
    <property type="term" value="C:actin cytoskeleton"/>
    <property type="evidence" value="ECO:0007669"/>
    <property type="project" value="TreeGrafter"/>
</dbReference>
<dbReference type="Gene3D" id="3.40.20.10">
    <property type="entry name" value="Severin"/>
    <property type="match status" value="6"/>
</dbReference>
<protein>
    <recommendedName>
        <fullName evidence="5">HP domain-containing protein</fullName>
    </recommendedName>
</protein>
<evidence type="ECO:0000313" key="6">
    <source>
        <dbReference type="EMBL" id="CAE1316046.1"/>
    </source>
</evidence>
<dbReference type="GO" id="GO:0051014">
    <property type="term" value="P:actin filament severing"/>
    <property type="evidence" value="ECO:0007669"/>
    <property type="project" value="TreeGrafter"/>
</dbReference>
<dbReference type="CDD" id="cd11291">
    <property type="entry name" value="gelsolin_S6_like"/>
    <property type="match status" value="1"/>
</dbReference>
<dbReference type="SUPFAM" id="SSF55753">
    <property type="entry name" value="Actin depolymerizing proteins"/>
    <property type="match status" value="6"/>
</dbReference>
<dbReference type="InterPro" id="IPR036886">
    <property type="entry name" value="Villin_headpiece_dom_sf"/>
</dbReference>
<reference evidence="6" key="1">
    <citation type="submission" date="2021-01" db="EMBL/GenBank/DDBJ databases">
        <authorList>
            <person name="Li R."/>
            <person name="Bekaert M."/>
        </authorList>
    </citation>
    <scope>NUCLEOTIDE SEQUENCE</scope>
    <source>
        <strain evidence="6">Farmed</strain>
    </source>
</reference>
<proteinExistence type="inferred from homology"/>
<dbReference type="AlphaFoldDB" id="A0A812E2F5"/>
<evidence type="ECO:0000256" key="1">
    <source>
        <dbReference type="ARBA" id="ARBA00008418"/>
    </source>
</evidence>
<dbReference type="PANTHER" id="PTHR11977">
    <property type="entry name" value="VILLIN"/>
    <property type="match status" value="1"/>
</dbReference>
<dbReference type="InterPro" id="IPR007122">
    <property type="entry name" value="Villin/Gelsolin"/>
</dbReference>
<evidence type="ECO:0000313" key="7">
    <source>
        <dbReference type="Proteomes" id="UP000597762"/>
    </source>
</evidence>
<dbReference type="CDD" id="cd11288">
    <property type="entry name" value="gelsolin_S5_like"/>
    <property type="match status" value="1"/>
</dbReference>
<dbReference type="FunFam" id="3.40.20.10:FF:000005">
    <property type="entry name" value="Gelsolin"/>
    <property type="match status" value="1"/>
</dbReference>
<keyword evidence="2" id="KW-0117">Actin capping</keyword>
<keyword evidence="4" id="KW-0009">Actin-binding</keyword>
<dbReference type="InterPro" id="IPR003128">
    <property type="entry name" value="Villin_headpiece"/>
</dbReference>
<dbReference type="PANTHER" id="PTHR11977:SF57">
    <property type="entry name" value="VILLIN-LIKE PROTEIN QUAIL"/>
    <property type="match status" value="1"/>
</dbReference>
<dbReference type="GO" id="GO:0008154">
    <property type="term" value="P:actin polymerization or depolymerization"/>
    <property type="evidence" value="ECO:0007669"/>
    <property type="project" value="TreeGrafter"/>
</dbReference>
<gene>
    <name evidence="6" type="ORF">SPHA_66851</name>
</gene>
<organism evidence="6 7">
    <name type="scientific">Acanthosepion pharaonis</name>
    <name type="common">Pharaoh cuttlefish</name>
    <name type="synonym">Sepia pharaonis</name>
    <dbReference type="NCBI Taxonomy" id="158019"/>
    <lineage>
        <taxon>Eukaryota</taxon>
        <taxon>Metazoa</taxon>
        <taxon>Spiralia</taxon>
        <taxon>Lophotrochozoa</taxon>
        <taxon>Mollusca</taxon>
        <taxon>Cephalopoda</taxon>
        <taxon>Coleoidea</taxon>
        <taxon>Decapodiformes</taxon>
        <taxon>Sepiida</taxon>
        <taxon>Sepiina</taxon>
        <taxon>Sepiidae</taxon>
        <taxon>Acanthosepion</taxon>
    </lineage>
</organism>
<dbReference type="Gene3D" id="1.10.950.10">
    <property type="entry name" value="Villin headpiece domain"/>
    <property type="match status" value="1"/>
</dbReference>
<dbReference type="Pfam" id="PF02209">
    <property type="entry name" value="VHP"/>
    <property type="match status" value="1"/>
</dbReference>
<evidence type="ECO:0000259" key="5">
    <source>
        <dbReference type="PROSITE" id="PS51089"/>
    </source>
</evidence>
<dbReference type="CDD" id="cd11290">
    <property type="entry name" value="gelsolin_S1_like"/>
    <property type="match status" value="1"/>
</dbReference>
<sequence length="897" mass="103327">MSSNVLKISFANFKAKNLLLFLNHLKLHFKQMNNSSKSLKSPLEVAFRPVPKIVKEGPPYVNIWRIEDFNLVTWPKKGKFHKGDSYLVVWIKAEGRHMHRHIHFWIGSETTQDEAGMAAMKAVELDDYFDGQSVQFREIEGYESKVFLSYFPRIMYESGGYYSTFTTIKQNYDDKLWYVKGKRNITLDQKAMSWSSMNCNDVFILDISQCMFLWIGKKANYFEKIKAARVTQELNTERVGKVQIIVVNDGDEKNLPKEELQLFNKHLPIAMKNLNKSDLSPDDSLNQHYEKNLKLYICSDDEGILKVSEVKCGPLVYSDLTSKDVYIILTQSHIWIWIGRLALNQERREAMNNAMGFAKKKDADLSKIIRVVEGAELEEFKYLFHNWPEPNPSGVSSKSRIATVQTNFDVKSLHQNRQLAAEMRMVDDGDGEVEIYRMQNFNMVSVEKAQYGQFFNGDCYVIIYKYNFKNTEYHLIYYWLGIESSPEEQGAASLKTLELDDGLEGTTTQIRVIQGKEPPHLMTIFKGKMIILMGSHDSWGKKNDILAACPGRNFMLQVCGTTSFNTKALQVPMRAASLNSSNVFVIFDGHRSYIWAGKGSTGDEREMAKNISNGATFIPEGQEKPDFWNCLGGIESYASDKPIQNRQWEHIPRLFCMTNMSSINYQMEEICNFEQQDLIPDDIMLLDTWDSLFLWIGKEAQHDEKKYAVKSACEYLETDPSCRPTDVPIYRVNQGHEPPIFTGFFNVWNENIWRDAIKFEQIQKELKLNNMNIPLNEVPSAKYSGQTFREVPKFAYVLLAGKAPDMLPREVDPANKELHLTDMEFMRVFQMTYMEYFQLPLWRKQALKKSLALSLSLFLSLSLSLSLFLSLTDGICKPLAALSLLLQKVLGQTICQF</sequence>
<evidence type="ECO:0000256" key="3">
    <source>
        <dbReference type="ARBA" id="ARBA00022737"/>
    </source>
</evidence>
<dbReference type="EMBL" id="CAHIKZ030004826">
    <property type="protein sequence ID" value="CAE1316046.1"/>
    <property type="molecule type" value="Genomic_DNA"/>
</dbReference>
<dbReference type="InterPro" id="IPR029006">
    <property type="entry name" value="ADF-H/Gelsolin-like_dom_sf"/>
</dbReference>
<comment type="caution">
    <text evidence="6">The sequence shown here is derived from an EMBL/GenBank/DDBJ whole genome shotgun (WGS) entry which is preliminary data.</text>
</comment>
<dbReference type="GO" id="GO:0051015">
    <property type="term" value="F:actin filament binding"/>
    <property type="evidence" value="ECO:0007669"/>
    <property type="project" value="InterPro"/>
</dbReference>
<name>A0A812E2F5_ACAPH</name>
<evidence type="ECO:0000256" key="2">
    <source>
        <dbReference type="ARBA" id="ARBA00022467"/>
    </source>
</evidence>
<dbReference type="CDD" id="cd11293">
    <property type="entry name" value="gelsolin_S4_like"/>
    <property type="match status" value="1"/>
</dbReference>
<dbReference type="Proteomes" id="UP000597762">
    <property type="component" value="Unassembled WGS sequence"/>
</dbReference>
<evidence type="ECO:0000256" key="4">
    <source>
        <dbReference type="ARBA" id="ARBA00023203"/>
    </source>
</evidence>
<dbReference type="Pfam" id="PF00626">
    <property type="entry name" value="Gelsolin"/>
    <property type="match status" value="5"/>
</dbReference>
<dbReference type="SUPFAM" id="SSF47050">
    <property type="entry name" value="VHP, Villin headpiece domain"/>
    <property type="match status" value="1"/>
</dbReference>
<dbReference type="SMART" id="SM00262">
    <property type="entry name" value="GEL"/>
    <property type="match status" value="6"/>
</dbReference>
<keyword evidence="7" id="KW-1185">Reference proteome</keyword>
<accession>A0A812E2F5</accession>
<feature type="domain" description="HP" evidence="5">
    <location>
        <begin position="788"/>
        <end position="854"/>
    </location>
</feature>
<dbReference type="PRINTS" id="PR00597">
    <property type="entry name" value="GELSOLIN"/>
</dbReference>
<dbReference type="GO" id="GO:0051016">
    <property type="term" value="P:barbed-end actin filament capping"/>
    <property type="evidence" value="ECO:0007669"/>
    <property type="project" value="TreeGrafter"/>
</dbReference>